<evidence type="ECO:0000256" key="3">
    <source>
        <dbReference type="ARBA" id="ARBA00022989"/>
    </source>
</evidence>
<dbReference type="FunFam" id="1.10.287.950:FF:000001">
    <property type="entry name" value="Methyl-accepting chemotaxis sensory transducer"/>
    <property type="match status" value="1"/>
</dbReference>
<dbReference type="InterPro" id="IPR003660">
    <property type="entry name" value="HAMP_dom"/>
</dbReference>
<organism evidence="11">
    <name type="scientific">mine drainage metagenome</name>
    <dbReference type="NCBI Taxonomy" id="410659"/>
    <lineage>
        <taxon>unclassified sequences</taxon>
        <taxon>metagenomes</taxon>
        <taxon>ecological metagenomes</taxon>
    </lineage>
</organism>
<comment type="caution">
    <text evidence="11">The sequence shown here is derived from an EMBL/GenBank/DDBJ whole genome shotgun (WGS) entry which is preliminary data.</text>
</comment>
<feature type="domain" description="HAMP" evidence="10">
    <location>
        <begin position="343"/>
        <end position="394"/>
    </location>
</feature>
<dbReference type="Gene3D" id="1.10.287.950">
    <property type="entry name" value="Methyl-accepting chemotaxis protein"/>
    <property type="match status" value="1"/>
</dbReference>
<feature type="domain" description="Methyl-accepting transducer" evidence="9">
    <location>
        <begin position="399"/>
        <end position="635"/>
    </location>
</feature>
<keyword evidence="3 8" id="KW-1133">Transmembrane helix</keyword>
<feature type="region of interest" description="Disordered" evidence="7">
    <location>
        <begin position="671"/>
        <end position="693"/>
    </location>
</feature>
<dbReference type="Pfam" id="PF00015">
    <property type="entry name" value="MCPsignal"/>
    <property type="match status" value="1"/>
</dbReference>
<feature type="transmembrane region" description="Helical" evidence="8">
    <location>
        <begin position="12"/>
        <end position="31"/>
    </location>
</feature>
<evidence type="ECO:0000256" key="5">
    <source>
        <dbReference type="ARBA" id="ARBA00023224"/>
    </source>
</evidence>
<evidence type="ECO:0000256" key="6">
    <source>
        <dbReference type="ARBA" id="ARBA00029447"/>
    </source>
</evidence>
<reference evidence="11" key="1">
    <citation type="submission" date="2013-08" db="EMBL/GenBank/DDBJ databases">
        <authorList>
            <person name="Mendez C."/>
            <person name="Richter M."/>
            <person name="Ferrer M."/>
            <person name="Sanchez J."/>
        </authorList>
    </citation>
    <scope>NUCLEOTIDE SEQUENCE</scope>
</reference>
<comment type="similarity">
    <text evidence="6">Belongs to the methyl-accepting chemotaxis (MCP) protein family.</text>
</comment>
<evidence type="ECO:0000259" key="10">
    <source>
        <dbReference type="PROSITE" id="PS50885"/>
    </source>
</evidence>
<dbReference type="SUPFAM" id="SSF58104">
    <property type="entry name" value="Methyl-accepting chemotaxis protein (MCP) signaling domain"/>
    <property type="match status" value="1"/>
</dbReference>
<proteinExistence type="inferred from homology"/>
<name>T1BTU9_9ZZZZ</name>
<comment type="subcellular location">
    <subcellularLocation>
        <location evidence="1">Membrane</location>
        <topology evidence="1">Multi-pass membrane protein</topology>
    </subcellularLocation>
</comment>
<feature type="transmembrane region" description="Helical" evidence="8">
    <location>
        <begin position="308"/>
        <end position="328"/>
    </location>
</feature>
<dbReference type="CDD" id="cd11386">
    <property type="entry name" value="MCP_signal"/>
    <property type="match status" value="1"/>
</dbReference>
<dbReference type="PANTHER" id="PTHR32089:SF119">
    <property type="entry name" value="METHYL-ACCEPTING CHEMOTAXIS PROTEIN CTPL"/>
    <property type="match status" value="1"/>
</dbReference>
<dbReference type="EMBL" id="AUZY01001072">
    <property type="protein sequence ID" value="EQD76366.1"/>
    <property type="molecule type" value="Genomic_DNA"/>
</dbReference>
<dbReference type="PROSITE" id="PS50111">
    <property type="entry name" value="CHEMOTAXIS_TRANSDUC_2"/>
    <property type="match status" value="1"/>
</dbReference>
<evidence type="ECO:0000313" key="11">
    <source>
        <dbReference type="EMBL" id="EQD76366.1"/>
    </source>
</evidence>
<evidence type="ECO:0000256" key="7">
    <source>
        <dbReference type="SAM" id="MobiDB-lite"/>
    </source>
</evidence>
<evidence type="ECO:0000256" key="4">
    <source>
        <dbReference type="ARBA" id="ARBA00023136"/>
    </source>
</evidence>
<dbReference type="PANTHER" id="PTHR32089">
    <property type="entry name" value="METHYL-ACCEPTING CHEMOTAXIS PROTEIN MCPB"/>
    <property type="match status" value="1"/>
</dbReference>
<dbReference type="InterPro" id="IPR004089">
    <property type="entry name" value="MCPsignal_dom"/>
</dbReference>
<keyword evidence="4 8" id="KW-0472">Membrane</keyword>
<accession>T1BTU9</accession>
<reference evidence="11" key="2">
    <citation type="journal article" date="2014" name="ISME J.">
        <title>Microbial stratification in low pH oxic and suboxic macroscopic growths along an acid mine drainage.</title>
        <authorList>
            <person name="Mendez-Garcia C."/>
            <person name="Mesa V."/>
            <person name="Sprenger R.R."/>
            <person name="Richter M."/>
            <person name="Diez M.S."/>
            <person name="Solano J."/>
            <person name="Bargiela R."/>
            <person name="Golyshina O.V."/>
            <person name="Manteca A."/>
            <person name="Ramos J.L."/>
            <person name="Gallego J.R."/>
            <person name="Llorente I."/>
            <person name="Martins Dos Santos V.A."/>
            <person name="Jensen O.N."/>
            <person name="Pelaez A.I."/>
            <person name="Sanchez J."/>
            <person name="Ferrer M."/>
        </authorList>
    </citation>
    <scope>NUCLEOTIDE SEQUENCE</scope>
</reference>
<evidence type="ECO:0000259" key="9">
    <source>
        <dbReference type="PROSITE" id="PS50111"/>
    </source>
</evidence>
<dbReference type="PROSITE" id="PS50885">
    <property type="entry name" value="HAMP"/>
    <property type="match status" value="1"/>
</dbReference>
<evidence type="ECO:0000256" key="2">
    <source>
        <dbReference type="ARBA" id="ARBA00022692"/>
    </source>
</evidence>
<sequence length="710" mass="76529">MAEMKPQSRRAVYWLGILATIFLLAGAWDLYQVHRADQAYRAQTQLLHQAHQQLTAIRLGASTFFAKSGDVLSQLRLHQTAYEHDLSALEHGSLMLGQPSGQSRYRILLNELGGGALVIDHSLQFLDTRHALVQTIGSSLRNIQSGFPLLSLEWRHLSGLMVRTGAPRRSLARVESLDTRSFEINLELHALLNPGRQSTTRLKQFIANARYVDAVQRALVNGSRSLNMPGVFGMPALRSLLGRMEALYHPVASGFTVFLKNTSEVHSIFRRLAAVVFASHGMTRLMGRIATRMKEGVHYGIYRPIYGWVLLGAGLMLLLALLYVNYLINAIASAQRARGEEAQRNQSAILQLLDELAGLSDGDLTVQASVTEDITGAIADSVNFAVDQLRELVRTINQTAVQVDDAARRSRATATHVAQASSHQSHQIVQAGGQIAAMTKSIEQVSLNAQRSAEVAQRSVGIAHRGADAVRVTIEGMNAIRDTIQETAKRIKRLGESSQEIGDIVELINDIAEQTNILALNAAIQASMAGEAGRGFAVVADEVQRLAERAGNATRQIETLVKTIQVDTGEAVSSMEKSTAGVVNGAQLAENAGRALTEIETVSGHMANLVQSISEAAKQQAAASQNVTRTMNVIQEITVQTAEGTEATARDIGKLADLAGTLRQTVAGFKLPDESSGAEDDSIGAAVAGGHPPELHEEVLDLAELSASTT</sequence>
<protein>
    <submittedName>
        <fullName evidence="11">Methyl-accepting chemotaxis sensory transducer</fullName>
    </submittedName>
</protein>
<gene>
    <name evidence="11" type="ORF">B1B_01724</name>
</gene>
<dbReference type="GO" id="GO:0016020">
    <property type="term" value="C:membrane"/>
    <property type="evidence" value="ECO:0007669"/>
    <property type="project" value="UniProtKB-SubCell"/>
</dbReference>
<keyword evidence="5" id="KW-0807">Transducer</keyword>
<evidence type="ECO:0000256" key="8">
    <source>
        <dbReference type="SAM" id="Phobius"/>
    </source>
</evidence>
<evidence type="ECO:0000256" key="1">
    <source>
        <dbReference type="ARBA" id="ARBA00004141"/>
    </source>
</evidence>
<keyword evidence="2 8" id="KW-0812">Transmembrane</keyword>
<dbReference type="GO" id="GO:0007165">
    <property type="term" value="P:signal transduction"/>
    <property type="evidence" value="ECO:0007669"/>
    <property type="project" value="UniProtKB-KW"/>
</dbReference>
<dbReference type="AlphaFoldDB" id="T1BTU9"/>
<dbReference type="SMART" id="SM00283">
    <property type="entry name" value="MA"/>
    <property type="match status" value="1"/>
</dbReference>